<dbReference type="GO" id="GO:0016787">
    <property type="term" value="F:hydrolase activity"/>
    <property type="evidence" value="ECO:0007669"/>
    <property type="project" value="UniProtKB-KW"/>
</dbReference>
<protein>
    <submittedName>
        <fullName evidence="2">Phosphohydrolase</fullName>
    </submittedName>
</protein>
<dbReference type="EMBL" id="CP026538">
    <property type="protein sequence ID" value="QAZ67846.1"/>
    <property type="molecule type" value="Genomic_DNA"/>
</dbReference>
<organism evidence="2 3">
    <name type="scientific">Solidesulfovibrio carbinolicus</name>
    <dbReference type="NCBI Taxonomy" id="296842"/>
    <lineage>
        <taxon>Bacteria</taxon>
        <taxon>Pseudomonadati</taxon>
        <taxon>Thermodesulfobacteriota</taxon>
        <taxon>Desulfovibrionia</taxon>
        <taxon>Desulfovibrionales</taxon>
        <taxon>Desulfovibrionaceae</taxon>
        <taxon>Solidesulfovibrio</taxon>
    </lineage>
</organism>
<proteinExistence type="predicted"/>
<keyword evidence="3" id="KW-1185">Reference proteome</keyword>
<dbReference type="InterPro" id="IPR003607">
    <property type="entry name" value="HD/PDEase_dom"/>
</dbReference>
<keyword evidence="2" id="KW-0378">Hydrolase</keyword>
<dbReference type="PANTHER" id="PTHR43155:SF2">
    <property type="entry name" value="CYCLIC DI-GMP PHOSPHODIESTERASE PA4108"/>
    <property type="match status" value="1"/>
</dbReference>
<evidence type="ECO:0000313" key="3">
    <source>
        <dbReference type="Proteomes" id="UP000293296"/>
    </source>
</evidence>
<dbReference type="OrthoDB" id="9802066at2"/>
<dbReference type="NCBIfam" id="TIGR00277">
    <property type="entry name" value="HDIG"/>
    <property type="match status" value="1"/>
</dbReference>
<evidence type="ECO:0000259" key="1">
    <source>
        <dbReference type="PROSITE" id="PS51832"/>
    </source>
</evidence>
<dbReference type="InterPro" id="IPR006675">
    <property type="entry name" value="HDIG_dom"/>
</dbReference>
<dbReference type="KEGG" id="dcb:C3Y92_11695"/>
<dbReference type="CDD" id="cd00077">
    <property type="entry name" value="HDc"/>
    <property type="match status" value="1"/>
</dbReference>
<dbReference type="PROSITE" id="PS51832">
    <property type="entry name" value="HD_GYP"/>
    <property type="match status" value="1"/>
</dbReference>
<dbReference type="PANTHER" id="PTHR43155">
    <property type="entry name" value="CYCLIC DI-GMP PHOSPHODIESTERASE PA4108-RELATED"/>
    <property type="match status" value="1"/>
</dbReference>
<feature type="domain" description="HD-GYP" evidence="1">
    <location>
        <begin position="153"/>
        <end position="350"/>
    </location>
</feature>
<dbReference type="AlphaFoldDB" id="A0A4P6HMA4"/>
<dbReference type="InterPro" id="IPR021812">
    <property type="entry name" value="DUF3391"/>
</dbReference>
<dbReference type="Proteomes" id="UP000293296">
    <property type="component" value="Chromosome"/>
</dbReference>
<dbReference type="Pfam" id="PF13487">
    <property type="entry name" value="HD_5"/>
    <property type="match status" value="1"/>
</dbReference>
<dbReference type="InterPro" id="IPR037522">
    <property type="entry name" value="HD_GYP_dom"/>
</dbReference>
<accession>A0A4P6HMA4</accession>
<gene>
    <name evidence="2" type="ORF">C3Y92_11695</name>
</gene>
<reference evidence="2 3" key="1">
    <citation type="submission" date="2018-02" db="EMBL/GenBank/DDBJ databases">
        <title>Genome sequence of Desulfovibrio carbinolicus DSM 3852.</title>
        <authorList>
            <person name="Wilbanks E."/>
            <person name="Skennerton C.T."/>
            <person name="Orphan V.J."/>
        </authorList>
    </citation>
    <scope>NUCLEOTIDE SEQUENCE [LARGE SCALE GENOMIC DNA]</scope>
    <source>
        <strain evidence="2 3">DSM 3852</strain>
    </source>
</reference>
<dbReference type="SUPFAM" id="SSF109604">
    <property type="entry name" value="HD-domain/PDEase-like"/>
    <property type="match status" value="1"/>
</dbReference>
<dbReference type="Pfam" id="PF11871">
    <property type="entry name" value="DUF3391"/>
    <property type="match status" value="1"/>
</dbReference>
<name>A0A4P6HMA4_9BACT</name>
<dbReference type="SMART" id="SM00471">
    <property type="entry name" value="HDc"/>
    <property type="match status" value="1"/>
</dbReference>
<evidence type="ECO:0000313" key="2">
    <source>
        <dbReference type="EMBL" id="QAZ67846.1"/>
    </source>
</evidence>
<sequence length="428" mass="47074">MQIDEYPILVEQLCPGLFIRIDEPGLAHPFPPKGFKLRTDADVAKVMALGLAHVYCIPDKSDRLPISLEELDGLAGKRQKGPWSAARTPVSAELSSLKRETIERNKDRLERFAACEKRYEKAMDKVVEALKKVSSPNAEVLEAAGEVVGPMAETFLSDLDVLINVMTAKMRDEAKHYHALNVAVLSMMLAKEMGLDKAAIEEVGIGSLFHDVGKGRIPIQRFSKGNMITMNKVLKEYYMEHPKIGAKMLAAVPGFPPAAQMLVLQHHELLDGTGFPGRIQGPAMVLGARIAAVANVYDRLCNSKDGAPVRTPHEAMKALYKKRGPLDPKAVTMFIRKLGVYPPGSLVELSNTMQGMVVSANIRDSLRPSVKVYHPDIPKREALIIDLTIETELTVAKALRPEDLAPDVLQYLNPGKQVSFYVDAAPRA</sequence>
<dbReference type="RefSeq" id="WP_129352806.1">
    <property type="nucleotide sequence ID" value="NZ_CP026538.1"/>
</dbReference>
<dbReference type="Gene3D" id="1.10.3210.10">
    <property type="entry name" value="Hypothetical protein af1432"/>
    <property type="match status" value="1"/>
</dbReference>